<evidence type="ECO:0000256" key="2">
    <source>
        <dbReference type="ARBA" id="ARBA00022729"/>
    </source>
</evidence>
<protein>
    <submittedName>
        <fullName evidence="7">Extracellular solute-binding protein</fullName>
    </submittedName>
</protein>
<dbReference type="PROSITE" id="PS51257">
    <property type="entry name" value="PROKAR_LIPOPROTEIN"/>
    <property type="match status" value="1"/>
</dbReference>
<comment type="caution">
    <text evidence="7">The sequence shown here is derived from an EMBL/GenBank/DDBJ whole genome shotgun (WGS) entry which is preliminary data.</text>
</comment>
<evidence type="ECO:0000313" key="8">
    <source>
        <dbReference type="Proteomes" id="UP000639396"/>
    </source>
</evidence>
<evidence type="ECO:0000256" key="5">
    <source>
        <dbReference type="ARBA" id="ARBA00023288"/>
    </source>
</evidence>
<dbReference type="AlphaFoldDB" id="A0A927H3J8"/>
<feature type="signal peptide" evidence="6">
    <location>
        <begin position="1"/>
        <end position="21"/>
    </location>
</feature>
<keyword evidence="1" id="KW-1003">Cell membrane</keyword>
<dbReference type="InterPro" id="IPR050490">
    <property type="entry name" value="Bact_solute-bd_prot1"/>
</dbReference>
<gene>
    <name evidence="7" type="ORF">IDH45_26630</name>
</gene>
<dbReference type="SUPFAM" id="SSF53850">
    <property type="entry name" value="Periplasmic binding protein-like II"/>
    <property type="match status" value="1"/>
</dbReference>
<evidence type="ECO:0000256" key="4">
    <source>
        <dbReference type="ARBA" id="ARBA00023139"/>
    </source>
</evidence>
<keyword evidence="4" id="KW-0564">Palmitate</keyword>
<reference evidence="7" key="1">
    <citation type="submission" date="2020-09" db="EMBL/GenBank/DDBJ databases">
        <title>A novel bacterium of genus Paenibacillus, isolated from South China Sea.</title>
        <authorList>
            <person name="Huang H."/>
            <person name="Mo K."/>
            <person name="Hu Y."/>
        </authorList>
    </citation>
    <scope>NUCLEOTIDE SEQUENCE</scope>
    <source>
        <strain evidence="7">IB182363</strain>
    </source>
</reference>
<proteinExistence type="predicted"/>
<name>A0A927H3J8_9BACL</name>
<accession>A0A927H3J8</accession>
<keyword evidence="3" id="KW-0472">Membrane</keyword>
<evidence type="ECO:0000256" key="6">
    <source>
        <dbReference type="SAM" id="SignalP"/>
    </source>
</evidence>
<evidence type="ECO:0000313" key="7">
    <source>
        <dbReference type="EMBL" id="MBD2865564.1"/>
    </source>
</evidence>
<dbReference type="Pfam" id="PF13416">
    <property type="entry name" value="SBP_bac_8"/>
    <property type="match status" value="1"/>
</dbReference>
<dbReference type="Gene3D" id="3.40.190.10">
    <property type="entry name" value="Periplasmic binding protein-like II"/>
    <property type="match status" value="1"/>
</dbReference>
<dbReference type="RefSeq" id="WP_190931187.1">
    <property type="nucleotide sequence ID" value="NZ_JACXJA010000044.1"/>
</dbReference>
<dbReference type="Proteomes" id="UP000639396">
    <property type="component" value="Unassembled WGS sequence"/>
</dbReference>
<keyword evidence="8" id="KW-1185">Reference proteome</keyword>
<dbReference type="EMBL" id="JACXJA010000044">
    <property type="protein sequence ID" value="MBD2865564.1"/>
    <property type="molecule type" value="Genomic_DNA"/>
</dbReference>
<evidence type="ECO:0000256" key="1">
    <source>
        <dbReference type="ARBA" id="ARBA00022475"/>
    </source>
</evidence>
<feature type="chain" id="PRO_5039038047" evidence="6">
    <location>
        <begin position="22"/>
        <end position="425"/>
    </location>
</feature>
<dbReference type="PANTHER" id="PTHR43649:SF33">
    <property type="entry name" value="POLYGALACTURONAN_RHAMNOGALACTURONAN-BINDING PROTEIN YTCQ"/>
    <property type="match status" value="1"/>
</dbReference>
<dbReference type="InterPro" id="IPR006059">
    <property type="entry name" value="SBP"/>
</dbReference>
<dbReference type="PANTHER" id="PTHR43649">
    <property type="entry name" value="ARABINOSE-BINDING PROTEIN-RELATED"/>
    <property type="match status" value="1"/>
</dbReference>
<evidence type="ECO:0000256" key="3">
    <source>
        <dbReference type="ARBA" id="ARBA00023136"/>
    </source>
</evidence>
<organism evidence="7 8">
    <name type="scientific">Paenibacillus oceani</name>
    <dbReference type="NCBI Taxonomy" id="2772510"/>
    <lineage>
        <taxon>Bacteria</taxon>
        <taxon>Bacillati</taxon>
        <taxon>Bacillota</taxon>
        <taxon>Bacilli</taxon>
        <taxon>Bacillales</taxon>
        <taxon>Paenibacillaceae</taxon>
        <taxon>Paenibacillus</taxon>
    </lineage>
</organism>
<keyword evidence="2 6" id="KW-0732">Signal</keyword>
<keyword evidence="5" id="KW-0449">Lipoprotein</keyword>
<sequence length="425" mass="47083">MKTWYRTWGMAVMAAALTLSACGQTDNKPEQPAAKQEPVTLNFFYNGFSESLTNQLKAKIEQKYPHITIHMILHGTGTTIDDTIAAGTKLDLAAFTMGQLFKVMELKLVSDMSDLVSKHGFDLNRLAPGVLDAVKGYSEKGEILVMPYELNNSVLLYNKSIFDKFGVAYPKDGVTWDEVTELIRKTSRTENGVAYKGFSYSGANPVYKNQFGLPFVDPQTNKSALSHDGWQKWLGAMTSFYKIPNNSLEGNADNAFFKNKTMAMRTGPNPLDLLPAAIESGLDWDAATMPKFPTNESSGSQLNAPFYLIPPASPHRDEAFQVIVYLMSDEMQTWNARQGRVPIVKSESVVQQFGADLPFLQGKNYTNAVFKEVIAKPVRVTRYDGIVRTELAAALAEVAQKGTDVNTALRSAEERANKLIAEQMK</sequence>